<evidence type="ECO:0000256" key="3">
    <source>
        <dbReference type="ARBA" id="ARBA00012438"/>
    </source>
</evidence>
<keyword evidence="11" id="KW-1133">Transmembrane helix</keyword>
<proteinExistence type="predicted"/>
<dbReference type="PANTHER" id="PTHR45453">
    <property type="entry name" value="PHOSPHATE REGULON SENSOR PROTEIN PHOR"/>
    <property type="match status" value="1"/>
</dbReference>
<dbReference type="GO" id="GO:0000155">
    <property type="term" value="F:phosphorelay sensor kinase activity"/>
    <property type="evidence" value="ECO:0007669"/>
    <property type="project" value="InterPro"/>
</dbReference>
<dbReference type="PROSITE" id="PS50109">
    <property type="entry name" value="HIS_KIN"/>
    <property type="match status" value="1"/>
</dbReference>
<dbReference type="AlphaFoldDB" id="A0A4R5KK91"/>
<evidence type="ECO:0000256" key="5">
    <source>
        <dbReference type="ARBA" id="ARBA00022679"/>
    </source>
</evidence>
<dbReference type="SUPFAM" id="SSF55874">
    <property type="entry name" value="ATPase domain of HSP90 chaperone/DNA topoisomerase II/histidine kinase"/>
    <property type="match status" value="1"/>
</dbReference>
<accession>A0A4R5KK91</accession>
<dbReference type="Gene3D" id="3.30.565.10">
    <property type="entry name" value="Histidine kinase-like ATPase, C-terminal domain"/>
    <property type="match status" value="1"/>
</dbReference>
<dbReference type="SMART" id="SM00388">
    <property type="entry name" value="HisKA"/>
    <property type="match status" value="1"/>
</dbReference>
<dbReference type="InterPro" id="IPR005467">
    <property type="entry name" value="His_kinase_dom"/>
</dbReference>
<evidence type="ECO:0000313" key="14">
    <source>
        <dbReference type="Proteomes" id="UP000295636"/>
    </source>
</evidence>
<comment type="caution">
    <text evidence="13">The sequence shown here is derived from an EMBL/GenBank/DDBJ whole genome shotgun (WGS) entry which is preliminary data.</text>
</comment>
<dbReference type="InterPro" id="IPR036097">
    <property type="entry name" value="HisK_dim/P_sf"/>
</dbReference>
<keyword evidence="10 11" id="KW-0472">Membrane</keyword>
<dbReference type="GO" id="GO:0004721">
    <property type="term" value="F:phosphoprotein phosphatase activity"/>
    <property type="evidence" value="ECO:0007669"/>
    <property type="project" value="TreeGrafter"/>
</dbReference>
<keyword evidence="9" id="KW-0902">Two-component regulatory system</keyword>
<keyword evidence="11" id="KW-0812">Transmembrane</keyword>
<dbReference type="RefSeq" id="WP_133232395.1">
    <property type="nucleotide sequence ID" value="NZ_SMRT01000012.1"/>
</dbReference>
<dbReference type="PANTHER" id="PTHR45453:SF1">
    <property type="entry name" value="PHOSPHATE REGULON SENSOR PROTEIN PHOR"/>
    <property type="match status" value="1"/>
</dbReference>
<feature type="transmembrane region" description="Helical" evidence="11">
    <location>
        <begin position="12"/>
        <end position="30"/>
    </location>
</feature>
<dbReference type="GO" id="GO:0005886">
    <property type="term" value="C:plasma membrane"/>
    <property type="evidence" value="ECO:0007669"/>
    <property type="project" value="UniProtKB-SubCell"/>
</dbReference>
<evidence type="ECO:0000256" key="7">
    <source>
        <dbReference type="ARBA" id="ARBA00022777"/>
    </source>
</evidence>
<evidence type="ECO:0000256" key="10">
    <source>
        <dbReference type="ARBA" id="ARBA00023136"/>
    </source>
</evidence>
<dbReference type="EMBL" id="SMRT01000012">
    <property type="protein sequence ID" value="TDF94770.1"/>
    <property type="molecule type" value="Genomic_DNA"/>
</dbReference>
<reference evidence="13 14" key="1">
    <citation type="submission" date="2019-03" db="EMBL/GenBank/DDBJ databases">
        <title>This is whole genome sequence of Paenibacillus sp MS74 strain.</title>
        <authorList>
            <person name="Trinh H.N."/>
        </authorList>
    </citation>
    <scope>NUCLEOTIDE SEQUENCE [LARGE SCALE GENOMIC DNA]</scope>
    <source>
        <strain evidence="13 14">MS74</strain>
    </source>
</reference>
<dbReference type="InterPro" id="IPR036890">
    <property type="entry name" value="HATPase_C_sf"/>
</dbReference>
<dbReference type="FunFam" id="1.10.287.130:FF:000001">
    <property type="entry name" value="Two-component sensor histidine kinase"/>
    <property type="match status" value="1"/>
</dbReference>
<keyword evidence="14" id="KW-1185">Reference proteome</keyword>
<dbReference type="CDD" id="cd00075">
    <property type="entry name" value="HATPase"/>
    <property type="match status" value="1"/>
</dbReference>
<dbReference type="SMART" id="SM00387">
    <property type="entry name" value="HATPase_c"/>
    <property type="match status" value="1"/>
</dbReference>
<keyword evidence="8" id="KW-0067">ATP-binding</keyword>
<evidence type="ECO:0000256" key="8">
    <source>
        <dbReference type="ARBA" id="ARBA00022840"/>
    </source>
</evidence>
<dbReference type="Pfam" id="PF02518">
    <property type="entry name" value="HATPase_c"/>
    <property type="match status" value="1"/>
</dbReference>
<dbReference type="SUPFAM" id="SSF47384">
    <property type="entry name" value="Homodimeric domain of signal transducing histidine kinase"/>
    <property type="match status" value="1"/>
</dbReference>
<keyword evidence="7 13" id="KW-0418">Kinase</keyword>
<evidence type="ECO:0000256" key="2">
    <source>
        <dbReference type="ARBA" id="ARBA00004651"/>
    </source>
</evidence>
<dbReference type="GO" id="GO:0016036">
    <property type="term" value="P:cellular response to phosphate starvation"/>
    <property type="evidence" value="ECO:0007669"/>
    <property type="project" value="TreeGrafter"/>
</dbReference>
<evidence type="ECO:0000259" key="12">
    <source>
        <dbReference type="PROSITE" id="PS50109"/>
    </source>
</evidence>
<dbReference type="PROSITE" id="PS51257">
    <property type="entry name" value="PROKAR_LIPOPROTEIN"/>
    <property type="match status" value="1"/>
</dbReference>
<comment type="subcellular location">
    <subcellularLocation>
        <location evidence="2">Cell membrane</location>
        <topology evidence="2">Multi-pass membrane protein</topology>
    </subcellularLocation>
</comment>
<evidence type="ECO:0000256" key="6">
    <source>
        <dbReference type="ARBA" id="ARBA00022741"/>
    </source>
</evidence>
<dbReference type="InterPro" id="IPR004358">
    <property type="entry name" value="Sig_transdc_His_kin-like_C"/>
</dbReference>
<organism evidence="13 14">
    <name type="scientific">Paenibacillus piri</name>
    <dbReference type="NCBI Taxonomy" id="2547395"/>
    <lineage>
        <taxon>Bacteria</taxon>
        <taxon>Bacillati</taxon>
        <taxon>Bacillota</taxon>
        <taxon>Bacilli</taxon>
        <taxon>Bacillales</taxon>
        <taxon>Paenibacillaceae</taxon>
        <taxon>Paenibacillus</taxon>
    </lineage>
</organism>
<dbReference type="InterPro" id="IPR050351">
    <property type="entry name" value="BphY/WalK/GraS-like"/>
</dbReference>
<evidence type="ECO:0000313" key="13">
    <source>
        <dbReference type="EMBL" id="TDF94770.1"/>
    </source>
</evidence>
<dbReference type="InterPro" id="IPR003594">
    <property type="entry name" value="HATPase_dom"/>
</dbReference>
<feature type="domain" description="Histidine kinase" evidence="12">
    <location>
        <begin position="244"/>
        <end position="461"/>
    </location>
</feature>
<dbReference type="Pfam" id="PF00512">
    <property type="entry name" value="HisKA"/>
    <property type="match status" value="1"/>
</dbReference>
<dbReference type="FunFam" id="3.30.565.10:FF:000006">
    <property type="entry name" value="Sensor histidine kinase WalK"/>
    <property type="match status" value="1"/>
</dbReference>
<protein>
    <recommendedName>
        <fullName evidence="3">histidine kinase</fullName>
        <ecNumber evidence="3">2.7.13.3</ecNumber>
    </recommendedName>
</protein>
<evidence type="ECO:0000256" key="11">
    <source>
        <dbReference type="SAM" id="Phobius"/>
    </source>
</evidence>
<gene>
    <name evidence="13" type="ORF">E1757_22710</name>
</gene>
<sequence>MFNKIRIRLTVLNAAVFFVILACFGAVVYYELRHQLYAKVDDSLQTRVQNIGSVNIKSQFFDSTEPMNDPAMNDDKGSDKRRMFLVQGVDPRVFLLLWDEHGNSIPLKAGTEIDKAAVAFKPYRSIQTPETIKVDGHYYRMYTVNYEKPLVMNVRILSDISLSMESGTIMPYPSIIEESASIVSVQAIGIVDSEQNMLRILLELMLFGIFGGGAVTMLAGLYLANQALLPIRRSWDRQQQFVADASHELRMPLAVIQANAELVFRHPDHSILQMSEPLSMVLAESKRMGRLTSQLLTLARADSNQEEMMLKPLSLDTVIREAMQKFEPLAELKRQKLEMNLENGLEMTGDSERLHQLVVILLDNSMKFTPEKGMIRVLACRNGQHIEVVVEDTGIGIPAEDLPHIFDRFYRGDKARTRSSGGTGLGLAIAKWIATKHGGDITVASAIGQGTTVTLRLPAKQRK</sequence>
<keyword evidence="5" id="KW-0808">Transferase</keyword>
<dbReference type="InterPro" id="IPR003661">
    <property type="entry name" value="HisK_dim/P_dom"/>
</dbReference>
<evidence type="ECO:0000256" key="1">
    <source>
        <dbReference type="ARBA" id="ARBA00000085"/>
    </source>
</evidence>
<dbReference type="GO" id="GO:0005524">
    <property type="term" value="F:ATP binding"/>
    <property type="evidence" value="ECO:0007669"/>
    <property type="project" value="UniProtKB-KW"/>
</dbReference>
<comment type="catalytic activity">
    <reaction evidence="1">
        <text>ATP + protein L-histidine = ADP + protein N-phospho-L-histidine.</text>
        <dbReference type="EC" id="2.7.13.3"/>
    </reaction>
</comment>
<keyword evidence="4" id="KW-0597">Phosphoprotein</keyword>
<dbReference type="PRINTS" id="PR00344">
    <property type="entry name" value="BCTRLSENSOR"/>
</dbReference>
<evidence type="ECO:0000256" key="4">
    <source>
        <dbReference type="ARBA" id="ARBA00022553"/>
    </source>
</evidence>
<keyword evidence="6" id="KW-0547">Nucleotide-binding</keyword>
<dbReference type="Proteomes" id="UP000295636">
    <property type="component" value="Unassembled WGS sequence"/>
</dbReference>
<dbReference type="OrthoDB" id="9813151at2"/>
<dbReference type="EC" id="2.7.13.3" evidence="3"/>
<evidence type="ECO:0000256" key="9">
    <source>
        <dbReference type="ARBA" id="ARBA00023012"/>
    </source>
</evidence>
<feature type="transmembrane region" description="Helical" evidence="11">
    <location>
        <begin position="204"/>
        <end position="224"/>
    </location>
</feature>
<dbReference type="Gene3D" id="1.10.287.130">
    <property type="match status" value="1"/>
</dbReference>
<dbReference type="CDD" id="cd00082">
    <property type="entry name" value="HisKA"/>
    <property type="match status" value="1"/>
</dbReference>
<name>A0A4R5KK91_9BACL</name>